<dbReference type="Proteomes" id="UP000197153">
    <property type="component" value="Chromosome 1"/>
</dbReference>
<name>A0A248JT44_9PROT</name>
<evidence type="ECO:0000259" key="1">
    <source>
        <dbReference type="Pfam" id="PF09343"/>
    </source>
</evidence>
<reference evidence="2 3" key="1">
    <citation type="submission" date="2017-06" db="EMBL/GenBank/DDBJ databases">
        <title>Complete genome sequence of Nitrospirillum amazonense strain CBAmC, an endophytic nitrogen-fixing and plant growth-promoting bacterium, isolated from sugarcane.</title>
        <authorList>
            <person name="Schwab S."/>
            <person name="dos Santos Teixeira K.R."/>
            <person name="Simoes Araujo J.L."/>
            <person name="Soares Vidal M."/>
            <person name="Borges de Freitas H.R."/>
            <person name="Rivello Crivelaro A.L."/>
            <person name="Bueno de Camargo Nunes A."/>
            <person name="dos Santos C.M."/>
            <person name="Palmeira da Silva Rosa D."/>
            <person name="da Silva Padilha D."/>
            <person name="da Silva E."/>
            <person name="Araujo Terra L."/>
            <person name="Soares Mendes V."/>
            <person name="Farinelli L."/>
            <person name="Magalhaes Cruz L."/>
            <person name="Baldani J.I."/>
        </authorList>
    </citation>
    <scope>NUCLEOTIDE SEQUENCE [LARGE SCALE GENOMIC DNA]</scope>
    <source>
        <strain evidence="2 3">CBAmC</strain>
    </source>
</reference>
<evidence type="ECO:0000313" key="2">
    <source>
        <dbReference type="EMBL" id="ASG21414.1"/>
    </source>
</evidence>
<protein>
    <recommendedName>
        <fullName evidence="1">DUF2460 domain-containing protein</fullName>
    </recommendedName>
</protein>
<dbReference type="KEGG" id="nao:Y958_11670"/>
<sequence length="195" mass="21421">MTLIYPNLPGRAYEVQKTPTWSTRILTAASGRETRMAMWSAPKWEFRLKYEVLRDTPTENELQILLGFFNQQQGSFGSFLLIDPDDNQATGQTIAVGDGTTASFTLVRTFGGYVEPVGAVVGGLTIYVNGARQTSGYSVAGNALTFSRPPASGAVISADFQYAFLVRFKDDAITAERFLRQMWSVGEVNLITVRG</sequence>
<dbReference type="EMBL" id="CP022110">
    <property type="protein sequence ID" value="ASG21414.1"/>
    <property type="molecule type" value="Genomic_DNA"/>
</dbReference>
<dbReference type="Pfam" id="PF09343">
    <property type="entry name" value="DUF2460"/>
    <property type="match status" value="1"/>
</dbReference>
<dbReference type="InterPro" id="IPR011740">
    <property type="entry name" value="DUF2460"/>
</dbReference>
<evidence type="ECO:0000313" key="3">
    <source>
        <dbReference type="Proteomes" id="UP000197153"/>
    </source>
</evidence>
<accession>A0A248JT44</accession>
<proteinExistence type="predicted"/>
<feature type="domain" description="DUF2460" evidence="1">
    <location>
        <begin position="11"/>
        <end position="194"/>
    </location>
</feature>
<organism evidence="2 3">
    <name type="scientific">Nitrospirillum viridazoti CBAmc</name>
    <dbReference type="NCBI Taxonomy" id="1441467"/>
    <lineage>
        <taxon>Bacteria</taxon>
        <taxon>Pseudomonadati</taxon>
        <taxon>Pseudomonadota</taxon>
        <taxon>Alphaproteobacteria</taxon>
        <taxon>Rhodospirillales</taxon>
        <taxon>Azospirillaceae</taxon>
        <taxon>Nitrospirillum</taxon>
        <taxon>Nitrospirillum viridazoti</taxon>
    </lineage>
</organism>
<dbReference type="AlphaFoldDB" id="A0A248JT44"/>
<gene>
    <name evidence="2" type="ORF">Y958_11670</name>
</gene>
<keyword evidence="3" id="KW-1185">Reference proteome</keyword>